<dbReference type="Gene3D" id="1.20.1280.50">
    <property type="match status" value="1"/>
</dbReference>
<evidence type="ECO:0000259" key="1">
    <source>
        <dbReference type="PROSITE" id="PS50181"/>
    </source>
</evidence>
<dbReference type="SUPFAM" id="SSF81383">
    <property type="entry name" value="F-box domain"/>
    <property type="match status" value="1"/>
</dbReference>
<dbReference type="Proteomes" id="UP001187192">
    <property type="component" value="Unassembled WGS sequence"/>
</dbReference>
<dbReference type="EMBL" id="BTGU01000017">
    <property type="protein sequence ID" value="GMN43756.1"/>
    <property type="molecule type" value="Genomic_DNA"/>
</dbReference>
<dbReference type="NCBIfam" id="TIGR01640">
    <property type="entry name" value="F_box_assoc_1"/>
    <property type="match status" value="1"/>
</dbReference>
<dbReference type="PANTHER" id="PTHR31111">
    <property type="entry name" value="BNAA05G37150D PROTEIN-RELATED"/>
    <property type="match status" value="1"/>
</dbReference>
<feature type="domain" description="F-box" evidence="1">
    <location>
        <begin position="1"/>
        <end position="45"/>
    </location>
</feature>
<organism evidence="2 3">
    <name type="scientific">Ficus carica</name>
    <name type="common">Common fig</name>
    <dbReference type="NCBI Taxonomy" id="3494"/>
    <lineage>
        <taxon>Eukaryota</taxon>
        <taxon>Viridiplantae</taxon>
        <taxon>Streptophyta</taxon>
        <taxon>Embryophyta</taxon>
        <taxon>Tracheophyta</taxon>
        <taxon>Spermatophyta</taxon>
        <taxon>Magnoliopsida</taxon>
        <taxon>eudicotyledons</taxon>
        <taxon>Gunneridae</taxon>
        <taxon>Pentapetalae</taxon>
        <taxon>rosids</taxon>
        <taxon>fabids</taxon>
        <taxon>Rosales</taxon>
        <taxon>Moraceae</taxon>
        <taxon>Ficeae</taxon>
        <taxon>Ficus</taxon>
    </lineage>
</organism>
<dbReference type="Pfam" id="PF12937">
    <property type="entry name" value="F-box-like"/>
    <property type="match status" value="1"/>
</dbReference>
<dbReference type="InterPro" id="IPR001810">
    <property type="entry name" value="F-box_dom"/>
</dbReference>
<dbReference type="PANTHER" id="PTHR31111:SF136">
    <property type="entry name" value="F-BOX ASSOCIATED DOMAIN-CONTAINING PROTEIN"/>
    <property type="match status" value="1"/>
</dbReference>
<sequence>MDKLPTDLILVIFSKLPLKTLLGLNRVCKSWSRIIDGRDLAKLHLNGGVEQPRILHLVPKPDFATCKPYKSWVQDGSIMEICSSIFAGIKRQPTAYVLESSCNGILCFKKRNFGLHGTAYLLNPFKQEALELPALNFLREPGLMASYGLGFDGTTSRYKIVCIVTRLCKIPDKAQACFNYTTSMVYTLGESSSWRALSNHLRCPVYGKSVFASGILYWVGLTKHMDGNYLEHNDEFNKIKKIVAFDVAKEEFRLRSCPGPFRIFHLVDLKGVLGVVDCSSRSHLEIWTLRDYERENWVKEYRIEIRAPNLMHCTHNGIEVIGLWKEGELLLRHSHCFVSYNPKNDKLEYIRIPCGNPDTDLCSFTGSLVSLSAFQADRAK</sequence>
<accession>A0AA88AGW9</accession>
<evidence type="ECO:0000313" key="3">
    <source>
        <dbReference type="Proteomes" id="UP001187192"/>
    </source>
</evidence>
<dbReference type="AlphaFoldDB" id="A0AA88AGW9"/>
<dbReference type="PROSITE" id="PS50181">
    <property type="entry name" value="FBOX"/>
    <property type="match status" value="1"/>
</dbReference>
<gene>
    <name evidence="2" type="ORF">TIFTF001_012960</name>
</gene>
<name>A0AA88AGW9_FICCA</name>
<dbReference type="InterPro" id="IPR013187">
    <property type="entry name" value="F-box-assoc_dom_typ3"/>
</dbReference>
<proteinExistence type="predicted"/>
<keyword evidence="3" id="KW-1185">Reference proteome</keyword>
<protein>
    <recommendedName>
        <fullName evidence="1">F-box domain-containing protein</fullName>
    </recommendedName>
</protein>
<dbReference type="InterPro" id="IPR017451">
    <property type="entry name" value="F-box-assoc_interact_dom"/>
</dbReference>
<dbReference type="InterPro" id="IPR036047">
    <property type="entry name" value="F-box-like_dom_sf"/>
</dbReference>
<evidence type="ECO:0000313" key="2">
    <source>
        <dbReference type="EMBL" id="GMN43756.1"/>
    </source>
</evidence>
<comment type="caution">
    <text evidence="2">The sequence shown here is derived from an EMBL/GenBank/DDBJ whole genome shotgun (WGS) entry which is preliminary data.</text>
</comment>
<dbReference type="SMART" id="SM00256">
    <property type="entry name" value="FBOX"/>
    <property type="match status" value="1"/>
</dbReference>
<dbReference type="Pfam" id="PF08268">
    <property type="entry name" value="FBA_3"/>
    <property type="match status" value="1"/>
</dbReference>
<reference evidence="2" key="1">
    <citation type="submission" date="2023-07" db="EMBL/GenBank/DDBJ databases">
        <title>draft genome sequence of fig (Ficus carica).</title>
        <authorList>
            <person name="Takahashi T."/>
            <person name="Nishimura K."/>
        </authorList>
    </citation>
    <scope>NUCLEOTIDE SEQUENCE</scope>
</reference>